<organism evidence="6 7">
    <name type="scientific">Ciceribacter naphthalenivorans</name>
    <dbReference type="NCBI Taxonomy" id="1118451"/>
    <lineage>
        <taxon>Bacteria</taxon>
        <taxon>Pseudomonadati</taxon>
        <taxon>Pseudomonadota</taxon>
        <taxon>Alphaproteobacteria</taxon>
        <taxon>Hyphomicrobiales</taxon>
        <taxon>Rhizobiaceae</taxon>
        <taxon>Ciceribacter</taxon>
    </lineage>
</organism>
<comment type="pathway">
    <text evidence="1">Protein modification; protein glycosylation.</text>
</comment>
<feature type="domain" description="O-GlcNAc transferase C-terminal" evidence="5">
    <location>
        <begin position="147"/>
        <end position="304"/>
    </location>
</feature>
<proteinExistence type="predicted"/>
<sequence length="531" mass="59772">MVAQSYYYQDKYESAAEVFVRAANIDSPASLKFCNLAFELFRKAGNTWKALQAADAILKRSPRDHTAAAFRRHHLFDFLLTEELLEANKQAMAGITANDEFIRSCELPFNNLMWCGDEGINSRIRDLRAPLFSSDDRKRRRAQPHQFARKIRIGYFSADFSSAHATIILMRGVLECHDRNDFEITLYCNTPDSLIANDAGFRQEVGKLVSIRDLTDAEAHARIRDDGIDILVDLKGHTSGARIGLINSGPAPIQVSWLGFPGSVTGIDCDYVIGDPTVTPDTSKPFYHEKFCRLPECYQANDNKRRPLPPPMRRQDAGIPTDRMIFASFNNVKKISPETIGAWASILRNCPDSILWMMCDNEIAQENLLRYLDAQSVAPDRVIFARPIGYEAHIARLQAADLCLDTFPCNGHTTTSDCLWAGLPVLTTKGSNFASRVSESLLVAAGVPELVSESTDEYVALACELAKNQSLLKSLRQRLLDNRFSAPLFDTERFTRHLERGYRMMVERRKAGLDPDNIDVPAFPPRQEPFR</sequence>
<evidence type="ECO:0000256" key="3">
    <source>
        <dbReference type="ARBA" id="ARBA00022737"/>
    </source>
</evidence>
<dbReference type="Proteomes" id="UP000321717">
    <property type="component" value="Unassembled WGS sequence"/>
</dbReference>
<dbReference type="EMBL" id="BJZP01000019">
    <property type="protein sequence ID" value="GEO86374.1"/>
    <property type="molecule type" value="Genomic_DNA"/>
</dbReference>
<evidence type="ECO:0000313" key="6">
    <source>
        <dbReference type="EMBL" id="GEO86374.1"/>
    </source>
</evidence>
<protein>
    <recommendedName>
        <fullName evidence="5">O-GlcNAc transferase C-terminal domain-containing protein</fullName>
    </recommendedName>
</protein>
<dbReference type="InterPro" id="IPR037919">
    <property type="entry name" value="OGT"/>
</dbReference>
<dbReference type="Gene3D" id="3.40.50.11380">
    <property type="match status" value="1"/>
</dbReference>
<dbReference type="PANTHER" id="PTHR44366">
    <property type="entry name" value="UDP-N-ACETYLGLUCOSAMINE--PEPTIDE N-ACETYLGLUCOSAMINYLTRANSFERASE 110 KDA SUBUNIT"/>
    <property type="match status" value="1"/>
</dbReference>
<keyword evidence="2" id="KW-0808">Transferase</keyword>
<dbReference type="GO" id="GO:0097363">
    <property type="term" value="F:protein O-acetylglucosaminyltransferase activity"/>
    <property type="evidence" value="ECO:0007669"/>
    <property type="project" value="TreeGrafter"/>
</dbReference>
<name>A0A512HLQ2_9HYPH</name>
<dbReference type="SUPFAM" id="SSF53756">
    <property type="entry name" value="UDP-Glycosyltransferase/glycogen phosphorylase"/>
    <property type="match status" value="1"/>
</dbReference>
<dbReference type="InterPro" id="IPR029489">
    <property type="entry name" value="OGT/SEC/SPY_C"/>
</dbReference>
<dbReference type="Gene3D" id="3.40.50.2000">
    <property type="entry name" value="Glycogen Phosphorylase B"/>
    <property type="match status" value="1"/>
</dbReference>
<dbReference type="GO" id="GO:0006493">
    <property type="term" value="P:protein O-linked glycosylation"/>
    <property type="evidence" value="ECO:0007669"/>
    <property type="project" value="InterPro"/>
</dbReference>
<evidence type="ECO:0000256" key="2">
    <source>
        <dbReference type="ARBA" id="ARBA00022679"/>
    </source>
</evidence>
<dbReference type="AlphaFoldDB" id="A0A512HLQ2"/>
<reference evidence="6 7" key="1">
    <citation type="submission" date="2019-07" db="EMBL/GenBank/DDBJ databases">
        <title>Whole genome shotgun sequence of Rhizobium naphthalenivorans NBRC 107585.</title>
        <authorList>
            <person name="Hosoyama A."/>
            <person name="Uohara A."/>
            <person name="Ohji S."/>
            <person name="Ichikawa N."/>
        </authorList>
    </citation>
    <scope>NUCLEOTIDE SEQUENCE [LARGE SCALE GENOMIC DNA]</scope>
    <source>
        <strain evidence="6 7">NBRC 107585</strain>
    </source>
</reference>
<keyword evidence="3" id="KW-0677">Repeat</keyword>
<gene>
    <name evidence="6" type="ORF">RNA01_33060</name>
</gene>
<keyword evidence="4" id="KW-0802">TPR repeat</keyword>
<evidence type="ECO:0000313" key="7">
    <source>
        <dbReference type="Proteomes" id="UP000321717"/>
    </source>
</evidence>
<keyword evidence="7" id="KW-1185">Reference proteome</keyword>
<evidence type="ECO:0000256" key="1">
    <source>
        <dbReference type="ARBA" id="ARBA00004922"/>
    </source>
</evidence>
<evidence type="ECO:0000259" key="5">
    <source>
        <dbReference type="Pfam" id="PF13844"/>
    </source>
</evidence>
<accession>A0A512HLQ2</accession>
<dbReference type="PANTHER" id="PTHR44366:SF1">
    <property type="entry name" value="UDP-N-ACETYLGLUCOSAMINE--PEPTIDE N-ACETYLGLUCOSAMINYLTRANSFERASE 110 KDA SUBUNIT"/>
    <property type="match status" value="1"/>
</dbReference>
<comment type="caution">
    <text evidence="6">The sequence shown here is derived from an EMBL/GenBank/DDBJ whole genome shotgun (WGS) entry which is preliminary data.</text>
</comment>
<feature type="domain" description="O-GlcNAc transferase C-terminal" evidence="5">
    <location>
        <begin position="314"/>
        <end position="497"/>
    </location>
</feature>
<evidence type="ECO:0000256" key="4">
    <source>
        <dbReference type="ARBA" id="ARBA00022803"/>
    </source>
</evidence>
<dbReference type="Pfam" id="PF13844">
    <property type="entry name" value="Glyco_transf_41"/>
    <property type="match status" value="2"/>
</dbReference>